<feature type="domain" description="RNase H type-1" evidence="1">
    <location>
        <begin position="64"/>
        <end position="149"/>
    </location>
</feature>
<dbReference type="PANTHER" id="PTHR33033">
    <property type="entry name" value="POLYNUCLEOTIDYL TRANSFERASE, RIBONUCLEASE H-LIKE SUPERFAMILY PROTEIN-RELATED"/>
    <property type="match status" value="1"/>
</dbReference>
<reference evidence="2" key="1">
    <citation type="submission" date="2019-09" db="EMBL/GenBank/DDBJ databases">
        <title>Draft genome information of white flower Hibiscus syriacus.</title>
        <authorList>
            <person name="Kim Y.-M."/>
        </authorList>
    </citation>
    <scope>NUCLEOTIDE SEQUENCE [LARGE SCALE GENOMIC DNA]</scope>
    <source>
        <strain evidence="2">YM2019G1</strain>
    </source>
</reference>
<dbReference type="InterPro" id="IPR012337">
    <property type="entry name" value="RNaseH-like_sf"/>
</dbReference>
<name>A0A6A3B4C3_HIBSY</name>
<protein>
    <recommendedName>
        <fullName evidence="1">RNase H type-1 domain-containing protein</fullName>
    </recommendedName>
</protein>
<evidence type="ECO:0000313" key="3">
    <source>
        <dbReference type="Proteomes" id="UP000436088"/>
    </source>
</evidence>
<dbReference type="InterPro" id="IPR044730">
    <property type="entry name" value="RNase_H-like_dom_plant"/>
</dbReference>
<dbReference type="PANTHER" id="PTHR33033:SF118">
    <property type="entry name" value="OS02G0175302 PROTEIN"/>
    <property type="match status" value="1"/>
</dbReference>
<dbReference type="InterPro" id="IPR002156">
    <property type="entry name" value="RNaseH_domain"/>
</dbReference>
<dbReference type="CDD" id="cd06222">
    <property type="entry name" value="RNase_H_like"/>
    <property type="match status" value="1"/>
</dbReference>
<comment type="caution">
    <text evidence="2">The sequence shown here is derived from an EMBL/GenBank/DDBJ whole genome shotgun (WGS) entry which is preliminary data.</text>
</comment>
<gene>
    <name evidence="2" type="ORF">F3Y22_tig00110303pilonHSYRG00214</name>
</gene>
<dbReference type="Pfam" id="PF13456">
    <property type="entry name" value="RVT_3"/>
    <property type="match status" value="1"/>
</dbReference>
<dbReference type="InterPro" id="IPR036397">
    <property type="entry name" value="RNaseH_sf"/>
</dbReference>
<organism evidence="2 3">
    <name type="scientific">Hibiscus syriacus</name>
    <name type="common">Rose of Sharon</name>
    <dbReference type="NCBI Taxonomy" id="106335"/>
    <lineage>
        <taxon>Eukaryota</taxon>
        <taxon>Viridiplantae</taxon>
        <taxon>Streptophyta</taxon>
        <taxon>Embryophyta</taxon>
        <taxon>Tracheophyta</taxon>
        <taxon>Spermatophyta</taxon>
        <taxon>Magnoliopsida</taxon>
        <taxon>eudicotyledons</taxon>
        <taxon>Gunneridae</taxon>
        <taxon>Pentapetalae</taxon>
        <taxon>rosids</taxon>
        <taxon>malvids</taxon>
        <taxon>Malvales</taxon>
        <taxon>Malvaceae</taxon>
        <taxon>Malvoideae</taxon>
        <taxon>Hibiscus</taxon>
    </lineage>
</organism>
<keyword evidence="3" id="KW-1185">Reference proteome</keyword>
<dbReference type="GO" id="GO:0003676">
    <property type="term" value="F:nucleic acid binding"/>
    <property type="evidence" value="ECO:0007669"/>
    <property type="project" value="InterPro"/>
</dbReference>
<dbReference type="AlphaFoldDB" id="A0A6A3B4C3"/>
<dbReference type="Gene3D" id="3.30.420.10">
    <property type="entry name" value="Ribonuclease H-like superfamily/Ribonuclease H"/>
    <property type="match status" value="1"/>
</dbReference>
<evidence type="ECO:0000313" key="2">
    <source>
        <dbReference type="EMBL" id="KAE8711103.1"/>
    </source>
</evidence>
<dbReference type="GO" id="GO:0004523">
    <property type="term" value="F:RNA-DNA hybrid ribonuclease activity"/>
    <property type="evidence" value="ECO:0007669"/>
    <property type="project" value="InterPro"/>
</dbReference>
<dbReference type="Proteomes" id="UP000436088">
    <property type="component" value="Unassembled WGS sequence"/>
</dbReference>
<proteinExistence type="predicted"/>
<dbReference type="SUPFAM" id="SSF53098">
    <property type="entry name" value="Ribonuclease H-like"/>
    <property type="match status" value="1"/>
</dbReference>
<dbReference type="EMBL" id="VEPZ02000921">
    <property type="protein sequence ID" value="KAE8711103.1"/>
    <property type="molecule type" value="Genomic_DNA"/>
</dbReference>
<evidence type="ECO:0000259" key="1">
    <source>
        <dbReference type="Pfam" id="PF13456"/>
    </source>
</evidence>
<accession>A0A6A3B4C3</accession>
<sequence length="157" mass="17893">MFYNTFHNDFSRGVYISLILKETAFQHRNIPDRPKEKKLLQQEWAPPPKDVLKFNVDSAMRADGGGGEILAIKYTLELFLESMWARKAELIIECDCKSVINWLLHPVSTPPEKVDILRPIVTTIVREKVVVKFAPRICNMKADELAKLALGAAPMQD</sequence>